<dbReference type="HOGENOM" id="CLU_1082125_0_0_1"/>
<dbReference type="GeneID" id="18922554"/>
<accession>F4RHK9</accession>
<evidence type="ECO:0000313" key="3">
    <source>
        <dbReference type="Proteomes" id="UP000001072"/>
    </source>
</evidence>
<dbReference type="EMBL" id="GL883102">
    <property type="protein sequence ID" value="EGG08119.1"/>
    <property type="molecule type" value="Genomic_DNA"/>
</dbReference>
<dbReference type="RefSeq" id="XP_007408884.1">
    <property type="nucleotide sequence ID" value="XM_007408822.1"/>
</dbReference>
<proteinExistence type="predicted"/>
<name>F4RHK9_MELLP</name>
<keyword evidence="3" id="KW-1185">Reference proteome</keyword>
<protein>
    <submittedName>
        <fullName evidence="2">Uncharacterized protein</fullName>
    </submittedName>
</protein>
<sequence length="257" mass="28389">MAQSLNITPTPSGPGSTPVSLKALQRIVTCIEDNHLQPKSFIKAWLSSSDPEIVKSRSRWATGVGIESTGRLLSVIGDILVKNKGGREFWEEWVLSQAIILAKNQQPPSGSVPNGFYINTSKVTPSMFDMAVVHERDNILESSMPFLYNLIQSVFTHNLEAQVQAADLRKSKHKTSNPSLKSNSSSQSKKTHHAIDQDLNHLGSDDESLENSDVRPLVDQDVRDMEASTLADDNKYVHSWDGSVLKKLGDQAQNIKN</sequence>
<dbReference type="VEuPathDB" id="FungiDB:MELLADRAFT_105279"/>
<gene>
    <name evidence="2" type="ORF">MELLADRAFT_105279</name>
</gene>
<feature type="compositionally biased region" description="Basic and acidic residues" evidence="1">
    <location>
        <begin position="212"/>
        <end position="231"/>
    </location>
</feature>
<feature type="region of interest" description="Disordered" evidence="1">
    <location>
        <begin position="167"/>
        <end position="231"/>
    </location>
</feature>
<dbReference type="KEGG" id="mlr:MELLADRAFT_105279"/>
<evidence type="ECO:0000313" key="2">
    <source>
        <dbReference type="EMBL" id="EGG08119.1"/>
    </source>
</evidence>
<organism evidence="3">
    <name type="scientific">Melampsora larici-populina (strain 98AG31 / pathotype 3-4-7)</name>
    <name type="common">Poplar leaf rust fungus</name>
    <dbReference type="NCBI Taxonomy" id="747676"/>
    <lineage>
        <taxon>Eukaryota</taxon>
        <taxon>Fungi</taxon>
        <taxon>Dikarya</taxon>
        <taxon>Basidiomycota</taxon>
        <taxon>Pucciniomycotina</taxon>
        <taxon>Pucciniomycetes</taxon>
        <taxon>Pucciniales</taxon>
        <taxon>Melampsoraceae</taxon>
        <taxon>Melampsora</taxon>
    </lineage>
</organism>
<feature type="compositionally biased region" description="Low complexity" evidence="1">
    <location>
        <begin position="176"/>
        <end position="188"/>
    </location>
</feature>
<evidence type="ECO:0000256" key="1">
    <source>
        <dbReference type="SAM" id="MobiDB-lite"/>
    </source>
</evidence>
<dbReference type="AlphaFoldDB" id="F4RHK9"/>
<dbReference type="OrthoDB" id="2497193at2759"/>
<dbReference type="InParanoid" id="F4RHK9"/>
<dbReference type="Proteomes" id="UP000001072">
    <property type="component" value="Unassembled WGS sequence"/>
</dbReference>
<reference evidence="3" key="1">
    <citation type="journal article" date="2011" name="Proc. Natl. Acad. Sci. U.S.A.">
        <title>Obligate biotrophy features unraveled by the genomic analysis of rust fungi.</title>
        <authorList>
            <person name="Duplessis S."/>
            <person name="Cuomo C.A."/>
            <person name="Lin Y.-C."/>
            <person name="Aerts A."/>
            <person name="Tisserant E."/>
            <person name="Veneault-Fourrey C."/>
            <person name="Joly D.L."/>
            <person name="Hacquard S."/>
            <person name="Amselem J."/>
            <person name="Cantarel B.L."/>
            <person name="Chiu R."/>
            <person name="Coutinho P.M."/>
            <person name="Feau N."/>
            <person name="Field M."/>
            <person name="Frey P."/>
            <person name="Gelhaye E."/>
            <person name="Goldberg J."/>
            <person name="Grabherr M.G."/>
            <person name="Kodira C.D."/>
            <person name="Kohler A."/>
            <person name="Kuees U."/>
            <person name="Lindquist E.A."/>
            <person name="Lucas S.M."/>
            <person name="Mago R."/>
            <person name="Mauceli E."/>
            <person name="Morin E."/>
            <person name="Murat C."/>
            <person name="Pangilinan J.L."/>
            <person name="Park R."/>
            <person name="Pearson M."/>
            <person name="Quesneville H."/>
            <person name="Rouhier N."/>
            <person name="Sakthikumar S."/>
            <person name="Salamov A.A."/>
            <person name="Schmutz J."/>
            <person name="Selles B."/>
            <person name="Shapiro H."/>
            <person name="Tanguay P."/>
            <person name="Tuskan G.A."/>
            <person name="Henrissat B."/>
            <person name="Van de Peer Y."/>
            <person name="Rouze P."/>
            <person name="Ellis J.G."/>
            <person name="Dodds P.N."/>
            <person name="Schein J.E."/>
            <person name="Zhong S."/>
            <person name="Hamelin R.C."/>
            <person name="Grigoriev I.V."/>
            <person name="Szabo L.J."/>
            <person name="Martin F."/>
        </authorList>
    </citation>
    <scope>NUCLEOTIDE SEQUENCE [LARGE SCALE GENOMIC DNA]</scope>
    <source>
        <strain evidence="3">98AG31 / pathotype 3-4-7</strain>
    </source>
</reference>